<gene>
    <name evidence="1" type="ORF">NE237_022404</name>
</gene>
<dbReference type="EMBL" id="JAMYWD010000008">
    <property type="protein sequence ID" value="KAJ4962465.1"/>
    <property type="molecule type" value="Genomic_DNA"/>
</dbReference>
<dbReference type="PANTHER" id="PTHR16199:SF4">
    <property type="entry name" value="CONDENSIN-2 COMPLEX SUBUNIT G2"/>
    <property type="match status" value="1"/>
</dbReference>
<dbReference type="OrthoDB" id="10062843at2759"/>
<reference evidence="1" key="1">
    <citation type="journal article" date="2023" name="Plant J.">
        <title>The genome of the king protea, Protea cynaroides.</title>
        <authorList>
            <person name="Chang J."/>
            <person name="Duong T.A."/>
            <person name="Schoeman C."/>
            <person name="Ma X."/>
            <person name="Roodt D."/>
            <person name="Barker N."/>
            <person name="Li Z."/>
            <person name="Van de Peer Y."/>
            <person name="Mizrachi E."/>
        </authorList>
    </citation>
    <scope>NUCLEOTIDE SEQUENCE</scope>
    <source>
        <tissue evidence="1">Young leaves</tissue>
    </source>
</reference>
<comment type="caution">
    <text evidence="1">The sequence shown here is derived from an EMBL/GenBank/DDBJ whole genome shotgun (WGS) entry which is preliminary data.</text>
</comment>
<dbReference type="PANTHER" id="PTHR16199">
    <property type="entry name" value="CONDENSIN-2 COMPLEX SUBUNIT G2"/>
    <property type="match status" value="1"/>
</dbReference>
<dbReference type="Proteomes" id="UP001141806">
    <property type="component" value="Unassembled WGS sequence"/>
</dbReference>
<evidence type="ECO:0000313" key="1">
    <source>
        <dbReference type="EMBL" id="KAJ4962465.1"/>
    </source>
</evidence>
<name>A0A9Q0K589_9MAGN</name>
<protein>
    <submittedName>
        <fullName evidence="1">Uncharacterized protein</fullName>
    </submittedName>
</protein>
<keyword evidence="2" id="KW-1185">Reference proteome</keyword>
<sequence length="246" mass="27606">MAGAWFCEFALSEGASLTALMELVSVFVHSTWSPDDLNADQVEGVLVASANLCHYLISEASCKAALKELFSGRKLKCLFNVATTRHAQTAVLHIASFVSLDDVDSLFKECMGLIINCSGLAGNVERHTKVRSAHKLVLCYGWFDDMFQGLTNILQKVASMCCVKFSIEMPKQLLPSVKQKKTKSSMKISRKWKHVRGKKSYCSETSNFEENYAIAAAIAWQIKDFFLHISTRMHHHFWHTCLLFGT</sequence>
<dbReference type="GO" id="GO:0000796">
    <property type="term" value="C:condensin complex"/>
    <property type="evidence" value="ECO:0007669"/>
    <property type="project" value="TreeGrafter"/>
</dbReference>
<proteinExistence type="predicted"/>
<dbReference type="AlphaFoldDB" id="A0A9Q0K589"/>
<organism evidence="1 2">
    <name type="scientific">Protea cynaroides</name>
    <dbReference type="NCBI Taxonomy" id="273540"/>
    <lineage>
        <taxon>Eukaryota</taxon>
        <taxon>Viridiplantae</taxon>
        <taxon>Streptophyta</taxon>
        <taxon>Embryophyta</taxon>
        <taxon>Tracheophyta</taxon>
        <taxon>Spermatophyta</taxon>
        <taxon>Magnoliopsida</taxon>
        <taxon>Proteales</taxon>
        <taxon>Proteaceae</taxon>
        <taxon>Protea</taxon>
    </lineage>
</organism>
<dbReference type="GO" id="GO:0000070">
    <property type="term" value="P:mitotic sister chromatid segregation"/>
    <property type="evidence" value="ECO:0007669"/>
    <property type="project" value="TreeGrafter"/>
</dbReference>
<evidence type="ECO:0000313" key="2">
    <source>
        <dbReference type="Proteomes" id="UP001141806"/>
    </source>
</evidence>
<dbReference type="GO" id="GO:0005634">
    <property type="term" value="C:nucleus"/>
    <property type="evidence" value="ECO:0007669"/>
    <property type="project" value="TreeGrafter"/>
</dbReference>
<accession>A0A9Q0K589</accession>